<evidence type="ECO:0000256" key="6">
    <source>
        <dbReference type="ARBA" id="ARBA00022692"/>
    </source>
</evidence>
<evidence type="ECO:0000256" key="7">
    <source>
        <dbReference type="ARBA" id="ARBA00022927"/>
    </source>
</evidence>
<comment type="subcellular location">
    <subcellularLocation>
        <location evidence="1">Cell inner membrane</location>
        <topology evidence="1">Single-pass membrane protein</topology>
        <orientation evidence="1">Periplasmic side</orientation>
    </subcellularLocation>
</comment>
<evidence type="ECO:0000256" key="5">
    <source>
        <dbReference type="ARBA" id="ARBA00022519"/>
    </source>
</evidence>
<dbReference type="InterPro" id="IPR051045">
    <property type="entry name" value="TonB-dependent_transducer"/>
</dbReference>
<evidence type="ECO:0000256" key="9">
    <source>
        <dbReference type="ARBA" id="ARBA00023136"/>
    </source>
</evidence>
<keyword evidence="5" id="KW-0997">Cell inner membrane</keyword>
<comment type="caution">
    <text evidence="11">The sequence shown here is derived from an EMBL/GenBank/DDBJ whole genome shotgun (WGS) entry which is preliminary data.</text>
</comment>
<keyword evidence="8" id="KW-1133">Transmembrane helix</keyword>
<protein>
    <recommendedName>
        <fullName evidence="10">TonB C-terminal domain-containing protein</fullName>
    </recommendedName>
</protein>
<reference evidence="12" key="1">
    <citation type="journal article" date="2019" name="Int. J. Syst. Evol. Microbiol.">
        <title>The Global Catalogue of Microorganisms (GCM) 10K type strain sequencing project: providing services to taxonomists for standard genome sequencing and annotation.</title>
        <authorList>
            <consortium name="The Broad Institute Genomics Platform"/>
            <consortium name="The Broad Institute Genome Sequencing Center for Infectious Disease"/>
            <person name="Wu L."/>
            <person name="Ma J."/>
        </authorList>
    </citation>
    <scope>NUCLEOTIDE SEQUENCE [LARGE SCALE GENOMIC DNA]</scope>
    <source>
        <strain evidence="12">CGMCC 1.15197</strain>
    </source>
</reference>
<keyword evidence="9" id="KW-0472">Membrane</keyword>
<dbReference type="Gene3D" id="3.30.1150.10">
    <property type="match status" value="1"/>
</dbReference>
<dbReference type="PANTHER" id="PTHR33446">
    <property type="entry name" value="PROTEIN TONB-RELATED"/>
    <property type="match status" value="1"/>
</dbReference>
<evidence type="ECO:0000259" key="10">
    <source>
        <dbReference type="PROSITE" id="PS52015"/>
    </source>
</evidence>
<dbReference type="Proteomes" id="UP000632273">
    <property type="component" value="Unassembled WGS sequence"/>
</dbReference>
<dbReference type="NCBIfam" id="TIGR01352">
    <property type="entry name" value="tonB_Cterm"/>
    <property type="match status" value="1"/>
</dbReference>
<dbReference type="SUPFAM" id="SSF74653">
    <property type="entry name" value="TolA/TonB C-terminal domain"/>
    <property type="match status" value="1"/>
</dbReference>
<name>A0ABQ1TYK4_9BACT</name>
<dbReference type="PROSITE" id="PS52015">
    <property type="entry name" value="TONB_CTD"/>
    <property type="match status" value="1"/>
</dbReference>
<evidence type="ECO:0000313" key="12">
    <source>
        <dbReference type="Proteomes" id="UP000632273"/>
    </source>
</evidence>
<evidence type="ECO:0000256" key="1">
    <source>
        <dbReference type="ARBA" id="ARBA00004383"/>
    </source>
</evidence>
<keyword evidence="7" id="KW-0653">Protein transport</keyword>
<feature type="domain" description="TonB C-terminal" evidence="10">
    <location>
        <begin position="6"/>
        <end position="110"/>
    </location>
</feature>
<proteinExistence type="inferred from homology"/>
<comment type="similarity">
    <text evidence="2">Belongs to the TonB family.</text>
</comment>
<evidence type="ECO:0000256" key="4">
    <source>
        <dbReference type="ARBA" id="ARBA00022475"/>
    </source>
</evidence>
<dbReference type="Pfam" id="PF03544">
    <property type="entry name" value="TonB_C"/>
    <property type="match status" value="1"/>
</dbReference>
<keyword evidence="12" id="KW-1185">Reference proteome</keyword>
<keyword evidence="4" id="KW-1003">Cell membrane</keyword>
<accession>A0ABQ1TYK4</accession>
<dbReference type="PANTHER" id="PTHR33446:SF2">
    <property type="entry name" value="PROTEIN TONB"/>
    <property type="match status" value="1"/>
</dbReference>
<evidence type="ECO:0000313" key="11">
    <source>
        <dbReference type="EMBL" id="GGF05303.1"/>
    </source>
</evidence>
<evidence type="ECO:0000256" key="8">
    <source>
        <dbReference type="ARBA" id="ARBA00022989"/>
    </source>
</evidence>
<keyword evidence="3" id="KW-0813">Transport</keyword>
<dbReference type="InterPro" id="IPR037682">
    <property type="entry name" value="TonB_C"/>
</dbReference>
<dbReference type="EMBL" id="BMHT01000002">
    <property type="protein sequence ID" value="GGF05303.1"/>
    <property type="molecule type" value="Genomic_DNA"/>
</dbReference>
<keyword evidence="6" id="KW-0812">Transmembrane</keyword>
<organism evidence="11 12">
    <name type="scientific">Hymenobacter cavernae</name>
    <dbReference type="NCBI Taxonomy" id="2044852"/>
    <lineage>
        <taxon>Bacteria</taxon>
        <taxon>Pseudomonadati</taxon>
        <taxon>Bacteroidota</taxon>
        <taxon>Cytophagia</taxon>
        <taxon>Cytophagales</taxon>
        <taxon>Hymenobacteraceae</taxon>
        <taxon>Hymenobacter</taxon>
    </lineage>
</organism>
<dbReference type="InterPro" id="IPR006260">
    <property type="entry name" value="TonB/TolA_C"/>
</dbReference>
<gene>
    <name evidence="11" type="ORF">GCM10011383_15540</name>
</gene>
<evidence type="ECO:0000256" key="3">
    <source>
        <dbReference type="ARBA" id="ARBA00022448"/>
    </source>
</evidence>
<sequence>MPEYPGGSAKLMRDLRTNLHYPKAALAAGLTGAVFVEFVVEKDGTISNPQIARGILVPASQAAAARAMHEEALRAVRSLHEYWQPGRWQGQAVRVAYTVPVSFDRLTYLSAIQRATDH</sequence>
<evidence type="ECO:0000256" key="2">
    <source>
        <dbReference type="ARBA" id="ARBA00006555"/>
    </source>
</evidence>